<gene>
    <name evidence="1" type="ORF">M9458_037872</name>
</gene>
<evidence type="ECO:0000313" key="1">
    <source>
        <dbReference type="EMBL" id="KAL0166028.1"/>
    </source>
</evidence>
<dbReference type="Proteomes" id="UP001529510">
    <property type="component" value="Unassembled WGS sequence"/>
</dbReference>
<comment type="caution">
    <text evidence="1">The sequence shown here is derived from an EMBL/GenBank/DDBJ whole genome shotgun (WGS) entry which is preliminary data.</text>
</comment>
<name>A0ABD0NVY4_CIRMR</name>
<reference evidence="1 2" key="1">
    <citation type="submission" date="2024-05" db="EMBL/GenBank/DDBJ databases">
        <title>Genome sequencing and assembly of Indian major carp, Cirrhinus mrigala (Hamilton, 1822).</title>
        <authorList>
            <person name="Mohindra V."/>
            <person name="Chowdhury L.M."/>
            <person name="Lal K."/>
            <person name="Jena J.K."/>
        </authorList>
    </citation>
    <scope>NUCLEOTIDE SEQUENCE [LARGE SCALE GENOMIC DNA]</scope>
    <source>
        <strain evidence="1">CM1030</strain>
        <tissue evidence="1">Blood</tissue>
    </source>
</reference>
<evidence type="ECO:0000313" key="2">
    <source>
        <dbReference type="Proteomes" id="UP001529510"/>
    </source>
</evidence>
<dbReference type="AlphaFoldDB" id="A0ABD0NVY4"/>
<organism evidence="1 2">
    <name type="scientific">Cirrhinus mrigala</name>
    <name type="common">Mrigala</name>
    <dbReference type="NCBI Taxonomy" id="683832"/>
    <lineage>
        <taxon>Eukaryota</taxon>
        <taxon>Metazoa</taxon>
        <taxon>Chordata</taxon>
        <taxon>Craniata</taxon>
        <taxon>Vertebrata</taxon>
        <taxon>Euteleostomi</taxon>
        <taxon>Actinopterygii</taxon>
        <taxon>Neopterygii</taxon>
        <taxon>Teleostei</taxon>
        <taxon>Ostariophysi</taxon>
        <taxon>Cypriniformes</taxon>
        <taxon>Cyprinidae</taxon>
        <taxon>Labeoninae</taxon>
        <taxon>Labeonini</taxon>
        <taxon>Cirrhinus</taxon>
    </lineage>
</organism>
<keyword evidence="2" id="KW-1185">Reference proteome</keyword>
<proteinExistence type="predicted"/>
<feature type="non-terminal residue" evidence="1">
    <location>
        <position position="51"/>
    </location>
</feature>
<sequence>MKRRSLSLRFSETLLFKASTKQVVILMLLDYRRYADTLFDILMAGSMLGEK</sequence>
<dbReference type="EMBL" id="JAMKFB020000019">
    <property type="protein sequence ID" value="KAL0166028.1"/>
    <property type="molecule type" value="Genomic_DNA"/>
</dbReference>
<accession>A0ABD0NVY4</accession>
<protein>
    <submittedName>
        <fullName evidence="1">Uncharacterized protein</fullName>
    </submittedName>
</protein>